<evidence type="ECO:0000313" key="1">
    <source>
        <dbReference type="EMBL" id="SVA58392.1"/>
    </source>
</evidence>
<proteinExistence type="predicted"/>
<accession>A0A381X1E2</accession>
<name>A0A381X1E2_9ZZZZ</name>
<dbReference type="EMBL" id="UINC01013529">
    <property type="protein sequence ID" value="SVA58392.1"/>
    <property type="molecule type" value="Genomic_DNA"/>
</dbReference>
<protein>
    <recommendedName>
        <fullName evidence="2">DUF5723 domain-containing protein</fullName>
    </recommendedName>
</protein>
<organism evidence="1">
    <name type="scientific">marine metagenome</name>
    <dbReference type="NCBI Taxonomy" id="408172"/>
    <lineage>
        <taxon>unclassified sequences</taxon>
        <taxon>metagenomes</taxon>
        <taxon>ecological metagenomes</taxon>
    </lineage>
</organism>
<evidence type="ECO:0008006" key="2">
    <source>
        <dbReference type="Google" id="ProtNLM"/>
    </source>
</evidence>
<sequence length="441" mass="49613">MLLLNKYIKIFILIASLSYGQDVYSAYGVGELTFAPNAAVLGIGSSGLMPSFQENISLSNPSTWLGIPFAYLSVSYGGTQIKDRNYDYNNMLSGLNQFQFILPIKGLFAVGIGFQPYSSQLYSLSSNNIYEKFIEGDTLTINKAINGSGGISGLIFSLGAKITEKEQLGLKIEYLFGSNRRQTVFNIKEDEHDLDYIYNQRNIYNGTLIDGYFSSNRFSFGSRKLFLSGMVKIVLHPLRINHFSFQPFEDSNGNGYYDIADYPRPVGVDSIPPAAIDTVLSNQISPFEYAFGFDLELTEMIHAQGEISLWSDLNDRKINLTSALNQRILSYQHFNIGIIRFARSLPRVWHESLHFRGGIIHRSYELENQLFANGQSENYNINDIGLSVGFGIKFGVTKNQIDLGLNLINRSDSHNSDKLITNFNIGISIGDLWFVKRRVKK</sequence>
<reference evidence="1" key="1">
    <citation type="submission" date="2018-05" db="EMBL/GenBank/DDBJ databases">
        <authorList>
            <person name="Lanie J.A."/>
            <person name="Ng W.-L."/>
            <person name="Kazmierczak K.M."/>
            <person name="Andrzejewski T.M."/>
            <person name="Davidsen T.M."/>
            <person name="Wayne K.J."/>
            <person name="Tettelin H."/>
            <person name="Glass J.I."/>
            <person name="Rusch D."/>
            <person name="Podicherti R."/>
            <person name="Tsui H.-C.T."/>
            <person name="Winkler M.E."/>
        </authorList>
    </citation>
    <scope>NUCLEOTIDE SEQUENCE</scope>
</reference>
<dbReference type="AlphaFoldDB" id="A0A381X1E2"/>
<gene>
    <name evidence="1" type="ORF">METZ01_LOCUS111246</name>
</gene>